<dbReference type="PROSITE" id="PS51297">
    <property type="entry name" value="K_BOX"/>
    <property type="match status" value="1"/>
</dbReference>
<accession>A0A1U7VDC4</accession>
<keyword evidence="3" id="KW-0238">DNA-binding</keyword>
<keyword evidence="4" id="KW-0804">Transcription</keyword>
<evidence type="ECO:0000259" key="9">
    <source>
        <dbReference type="PROSITE" id="PS51297"/>
    </source>
</evidence>
<feature type="domain" description="MADS-box" evidence="8">
    <location>
        <begin position="1"/>
        <end position="61"/>
    </location>
</feature>
<feature type="coiled-coil region" evidence="7">
    <location>
        <begin position="86"/>
        <end position="113"/>
    </location>
</feature>
<dbReference type="InterPro" id="IPR002100">
    <property type="entry name" value="TF_MADSbox"/>
</dbReference>
<organism evidence="10 11">
    <name type="scientific">Nicotiana sylvestris</name>
    <name type="common">Wood tobacco</name>
    <name type="synonym">South American tobacco</name>
    <dbReference type="NCBI Taxonomy" id="4096"/>
    <lineage>
        <taxon>Eukaryota</taxon>
        <taxon>Viridiplantae</taxon>
        <taxon>Streptophyta</taxon>
        <taxon>Embryophyta</taxon>
        <taxon>Tracheophyta</taxon>
        <taxon>Spermatophyta</taxon>
        <taxon>Magnoliopsida</taxon>
        <taxon>eudicotyledons</taxon>
        <taxon>Gunneridae</taxon>
        <taxon>Pentapetalae</taxon>
        <taxon>asterids</taxon>
        <taxon>lamiids</taxon>
        <taxon>Solanales</taxon>
        <taxon>Solanaceae</taxon>
        <taxon>Nicotianoideae</taxon>
        <taxon>Nicotianeae</taxon>
        <taxon>Nicotiana</taxon>
    </lineage>
</organism>
<dbReference type="GO" id="GO:0005634">
    <property type="term" value="C:nucleus"/>
    <property type="evidence" value="ECO:0007669"/>
    <property type="project" value="UniProtKB-SubCell"/>
</dbReference>
<evidence type="ECO:0000313" key="11">
    <source>
        <dbReference type="RefSeq" id="XP_009764343.1"/>
    </source>
</evidence>
<dbReference type="PROSITE" id="PS50066">
    <property type="entry name" value="MADS_BOX_2"/>
    <property type="match status" value="1"/>
</dbReference>
<dbReference type="GO" id="GO:0045944">
    <property type="term" value="P:positive regulation of transcription by RNA polymerase II"/>
    <property type="evidence" value="ECO:0007669"/>
    <property type="project" value="InterPro"/>
</dbReference>
<feature type="domain" description="K-box" evidence="9">
    <location>
        <begin position="86"/>
        <end position="176"/>
    </location>
</feature>
<sequence>MGRGKIVIRRIDNSSSRQVTFSKRRNGLLKKAKELAILCDAQVGLIIFSSTGKLYEFSNTSMKSIVERYNKTKDERNQLHNPVSELKLWQKEAAMLRQQLQELQQNHRQVMGEQLYGLTIKDLQHLENRLETSIRGIRMKKEQILHDEIQELSWKGSLMHQENLELVQKVNIIQQENVDLYKKVTWLLNITCRIKTFPYYSFWKYLSTVYSKPNNVTIRFTLRSEKTNALLSQSEVIKAYMHDPNAFICLVLLESHM</sequence>
<dbReference type="PANTHER" id="PTHR48019">
    <property type="entry name" value="SERUM RESPONSE FACTOR HOMOLOG"/>
    <property type="match status" value="1"/>
</dbReference>
<keyword evidence="10" id="KW-1185">Reference proteome</keyword>
<dbReference type="GO" id="GO:0046983">
    <property type="term" value="F:protein dimerization activity"/>
    <property type="evidence" value="ECO:0007669"/>
    <property type="project" value="InterPro"/>
</dbReference>
<gene>
    <name evidence="11" type="primary">LOC104216080</name>
</gene>
<dbReference type="SUPFAM" id="SSF55455">
    <property type="entry name" value="SRF-like"/>
    <property type="match status" value="1"/>
</dbReference>
<keyword evidence="7" id="KW-0175">Coiled coil</keyword>
<dbReference type="CDD" id="cd00265">
    <property type="entry name" value="MADS_MEF2_like"/>
    <property type="match status" value="1"/>
</dbReference>
<dbReference type="PROSITE" id="PS00350">
    <property type="entry name" value="MADS_BOX_1"/>
    <property type="match status" value="1"/>
</dbReference>
<reference evidence="10" key="1">
    <citation type="journal article" date="2013" name="Genome Biol.">
        <title>Reference genomes and transcriptomes of Nicotiana sylvestris and Nicotiana tomentosiformis.</title>
        <authorList>
            <person name="Sierro N."/>
            <person name="Battey J.N."/>
            <person name="Ouadi S."/>
            <person name="Bovet L."/>
            <person name="Goepfert S."/>
            <person name="Bakaher N."/>
            <person name="Peitsch M.C."/>
            <person name="Ivanov N.V."/>
        </authorList>
    </citation>
    <scope>NUCLEOTIDE SEQUENCE [LARGE SCALE GENOMIC DNA]</scope>
</reference>
<evidence type="ECO:0000256" key="2">
    <source>
        <dbReference type="ARBA" id="ARBA00023015"/>
    </source>
</evidence>
<evidence type="ECO:0000256" key="5">
    <source>
        <dbReference type="ARBA" id="ARBA00023242"/>
    </source>
</evidence>
<dbReference type="Pfam" id="PF01486">
    <property type="entry name" value="K-box"/>
    <property type="match status" value="1"/>
</dbReference>
<keyword evidence="5" id="KW-0539">Nucleus</keyword>
<dbReference type="RefSeq" id="XP_009764343.1">
    <property type="nucleotide sequence ID" value="XM_009766041.1"/>
</dbReference>
<dbReference type="GO" id="GO:0003700">
    <property type="term" value="F:DNA-binding transcription factor activity"/>
    <property type="evidence" value="ECO:0007669"/>
    <property type="project" value="InterPro"/>
</dbReference>
<protein>
    <submittedName>
        <fullName evidence="11">MADS-box transcription factor 23-like isoform X1</fullName>
    </submittedName>
</protein>
<dbReference type="InterPro" id="IPR033896">
    <property type="entry name" value="MEF2-like_N"/>
</dbReference>
<keyword evidence="2" id="KW-0805">Transcription regulation</keyword>
<dbReference type="Proteomes" id="UP000189701">
    <property type="component" value="Unplaced"/>
</dbReference>
<reference evidence="11" key="2">
    <citation type="submission" date="2025-08" db="UniProtKB">
        <authorList>
            <consortium name="RefSeq"/>
        </authorList>
    </citation>
    <scope>IDENTIFICATION</scope>
    <source>
        <tissue evidence="11">Leaf</tissue>
    </source>
</reference>
<dbReference type="AlphaFoldDB" id="A0A1U7VDC4"/>
<evidence type="ECO:0000256" key="3">
    <source>
        <dbReference type="ARBA" id="ARBA00023125"/>
    </source>
</evidence>
<name>A0A1U7VDC4_NICSY</name>
<dbReference type="InterPro" id="IPR002487">
    <property type="entry name" value="TF_Kbox"/>
</dbReference>
<evidence type="ECO:0000313" key="10">
    <source>
        <dbReference type="Proteomes" id="UP000189701"/>
    </source>
</evidence>
<evidence type="ECO:0000256" key="4">
    <source>
        <dbReference type="ARBA" id="ARBA00023163"/>
    </source>
</evidence>
<dbReference type="InterPro" id="IPR036879">
    <property type="entry name" value="TF_MADSbox_sf"/>
</dbReference>
<dbReference type="Gene3D" id="3.40.1810.10">
    <property type="entry name" value="Transcription factor, MADS-box"/>
    <property type="match status" value="1"/>
</dbReference>
<evidence type="ECO:0000256" key="7">
    <source>
        <dbReference type="SAM" id="Coils"/>
    </source>
</evidence>
<dbReference type="FunFam" id="3.40.1810.10:FF:000003">
    <property type="entry name" value="MADS-box transcription factor MADS-MC"/>
    <property type="match status" value="1"/>
</dbReference>
<proteinExistence type="predicted"/>
<dbReference type="Pfam" id="PF00319">
    <property type="entry name" value="SRF-TF"/>
    <property type="match status" value="1"/>
</dbReference>
<evidence type="ECO:0000256" key="1">
    <source>
        <dbReference type="ARBA" id="ARBA00004123"/>
    </source>
</evidence>
<evidence type="ECO:0000256" key="6">
    <source>
        <dbReference type="ARBA" id="ARBA00037260"/>
    </source>
</evidence>
<dbReference type="SMART" id="SM00432">
    <property type="entry name" value="MADS"/>
    <property type="match status" value="1"/>
</dbReference>
<comment type="subcellular location">
    <subcellularLocation>
        <location evidence="1">Nucleus</location>
    </subcellularLocation>
</comment>
<evidence type="ECO:0000259" key="8">
    <source>
        <dbReference type="PROSITE" id="PS50066"/>
    </source>
</evidence>
<dbReference type="eggNOG" id="KOG0014">
    <property type="taxonomic scope" value="Eukaryota"/>
</dbReference>
<dbReference type="GO" id="GO:0000977">
    <property type="term" value="F:RNA polymerase II transcription regulatory region sequence-specific DNA binding"/>
    <property type="evidence" value="ECO:0007669"/>
    <property type="project" value="InterPro"/>
</dbReference>
<dbReference type="PRINTS" id="PR00404">
    <property type="entry name" value="MADSDOMAIN"/>
</dbReference>
<dbReference type="InterPro" id="IPR050142">
    <property type="entry name" value="MADS-box/MEF2_TF"/>
</dbReference>
<comment type="function">
    <text evidence="6">Probable transcription factor.</text>
</comment>